<dbReference type="PANTHER" id="PTHR31650">
    <property type="entry name" value="O-ACYLTRANSFERASE (WSD1-LIKE) FAMILY PROTEIN"/>
    <property type="match status" value="1"/>
</dbReference>
<evidence type="ECO:0000313" key="13">
    <source>
        <dbReference type="EMBL" id="CAI9787629.1"/>
    </source>
</evidence>
<name>A0AAD2EEG0_9LAMI</name>
<dbReference type="EMBL" id="OU503058">
    <property type="protein sequence ID" value="CAI9787629.1"/>
    <property type="molecule type" value="Genomic_DNA"/>
</dbReference>
<feature type="domain" description="O-acyltransferase WSD1-like N-terminal" evidence="11">
    <location>
        <begin position="78"/>
        <end position="197"/>
    </location>
</feature>
<dbReference type="Pfam" id="PF06974">
    <property type="entry name" value="WS_DGAT_C"/>
    <property type="match status" value="1"/>
</dbReference>
<organism evidence="13 14">
    <name type="scientific">Fraxinus pennsylvanica</name>
    <dbReference type="NCBI Taxonomy" id="56036"/>
    <lineage>
        <taxon>Eukaryota</taxon>
        <taxon>Viridiplantae</taxon>
        <taxon>Streptophyta</taxon>
        <taxon>Embryophyta</taxon>
        <taxon>Tracheophyta</taxon>
        <taxon>Spermatophyta</taxon>
        <taxon>Magnoliopsida</taxon>
        <taxon>eudicotyledons</taxon>
        <taxon>Gunneridae</taxon>
        <taxon>Pentapetalae</taxon>
        <taxon>asterids</taxon>
        <taxon>lamiids</taxon>
        <taxon>Lamiales</taxon>
        <taxon>Oleaceae</taxon>
        <taxon>Oleeae</taxon>
        <taxon>Fraxinus</taxon>
    </lineage>
</organism>
<keyword evidence="5" id="KW-0808">Transferase</keyword>
<dbReference type="AlphaFoldDB" id="A0AAD2EEG0"/>
<evidence type="ECO:0000256" key="2">
    <source>
        <dbReference type="ARBA" id="ARBA00004586"/>
    </source>
</evidence>
<dbReference type="GO" id="GO:0019432">
    <property type="term" value="P:triglyceride biosynthetic process"/>
    <property type="evidence" value="ECO:0007669"/>
    <property type="project" value="TreeGrafter"/>
</dbReference>
<evidence type="ECO:0000256" key="8">
    <source>
        <dbReference type="ARBA" id="ARBA00024360"/>
    </source>
</evidence>
<keyword evidence="6" id="KW-0256">Endoplasmic reticulum</keyword>
<evidence type="ECO:0000259" key="12">
    <source>
        <dbReference type="Pfam" id="PF06974"/>
    </source>
</evidence>
<comment type="subcellular location">
    <subcellularLocation>
        <location evidence="1">Cell membrane</location>
        <topology evidence="1">Single-pass membrane protein</topology>
    </subcellularLocation>
    <subcellularLocation>
        <location evidence="2">Endoplasmic reticulum membrane</location>
    </subcellularLocation>
</comment>
<evidence type="ECO:0000256" key="9">
    <source>
        <dbReference type="ARBA" id="ARBA00047604"/>
    </source>
</evidence>
<evidence type="ECO:0000256" key="10">
    <source>
        <dbReference type="ARBA" id="ARBA00048109"/>
    </source>
</evidence>
<comment type="catalytic activity">
    <reaction evidence="10">
        <text>an acyl-CoA + a 1,2-diacyl-sn-glycerol = a triacyl-sn-glycerol + CoA</text>
        <dbReference type="Rhea" id="RHEA:10868"/>
        <dbReference type="ChEBI" id="CHEBI:17815"/>
        <dbReference type="ChEBI" id="CHEBI:57287"/>
        <dbReference type="ChEBI" id="CHEBI:58342"/>
        <dbReference type="ChEBI" id="CHEBI:64615"/>
        <dbReference type="EC" id="2.3.1.20"/>
    </reaction>
</comment>
<keyword evidence="14" id="KW-1185">Reference proteome</keyword>
<feature type="domain" description="O-acyltransferase WSD1 C-terminal" evidence="12">
    <location>
        <begin position="262"/>
        <end position="349"/>
    </location>
</feature>
<dbReference type="InterPro" id="IPR009721">
    <property type="entry name" value="O-acyltransferase_WSD1_C"/>
</dbReference>
<dbReference type="GO" id="GO:0047196">
    <property type="term" value="F:long-chain-alcohol O-fatty-acyltransferase activity"/>
    <property type="evidence" value="ECO:0007669"/>
    <property type="project" value="UniProtKB-EC"/>
</dbReference>
<evidence type="ECO:0000313" key="14">
    <source>
        <dbReference type="Proteomes" id="UP000834106"/>
    </source>
</evidence>
<protein>
    <recommendedName>
        <fullName evidence="15">Diacylglycerol O-acyltransferase</fullName>
    </recommendedName>
</protein>
<comment type="pathway">
    <text evidence="3">Glycerolipid metabolism; triacylglycerol biosynthesis.</text>
</comment>
<comment type="catalytic activity">
    <reaction evidence="9">
        <text>a long chain fatty alcohol + a fatty acyl-CoA = a long-chain alcohol wax ester + CoA</text>
        <dbReference type="Rhea" id="RHEA:38443"/>
        <dbReference type="ChEBI" id="CHEBI:17135"/>
        <dbReference type="ChEBI" id="CHEBI:57287"/>
        <dbReference type="ChEBI" id="CHEBI:77636"/>
        <dbReference type="ChEBI" id="CHEBI:235323"/>
        <dbReference type="EC" id="2.3.1.75"/>
    </reaction>
</comment>
<evidence type="ECO:0000256" key="4">
    <source>
        <dbReference type="ARBA" id="ARBA00005189"/>
    </source>
</evidence>
<dbReference type="InterPro" id="IPR045034">
    <property type="entry name" value="O-acyltransferase_WSD1-like"/>
</dbReference>
<proteinExistence type="inferred from homology"/>
<evidence type="ECO:0008006" key="15">
    <source>
        <dbReference type="Google" id="ProtNLM"/>
    </source>
</evidence>
<dbReference type="GO" id="GO:0005886">
    <property type="term" value="C:plasma membrane"/>
    <property type="evidence" value="ECO:0007669"/>
    <property type="project" value="UniProtKB-SubCell"/>
</dbReference>
<dbReference type="GO" id="GO:0004144">
    <property type="term" value="F:diacylglycerol O-acyltransferase activity"/>
    <property type="evidence" value="ECO:0007669"/>
    <property type="project" value="UniProtKB-EC"/>
</dbReference>
<dbReference type="InterPro" id="IPR004255">
    <property type="entry name" value="O-acyltransferase_WSD1_N"/>
</dbReference>
<evidence type="ECO:0000256" key="7">
    <source>
        <dbReference type="ARBA" id="ARBA00023315"/>
    </source>
</evidence>
<dbReference type="Pfam" id="PF03007">
    <property type="entry name" value="WS_DGAT_cat"/>
    <property type="match status" value="1"/>
</dbReference>
<evidence type="ECO:0000256" key="1">
    <source>
        <dbReference type="ARBA" id="ARBA00004162"/>
    </source>
</evidence>
<accession>A0AAD2EEG0</accession>
<dbReference type="PANTHER" id="PTHR31650:SF51">
    <property type="entry name" value="O-ACYLTRANSFERASE WSD1-LIKE ISOFORM X1"/>
    <property type="match status" value="1"/>
</dbReference>
<keyword evidence="7" id="KW-0012">Acyltransferase</keyword>
<dbReference type="GO" id="GO:0005789">
    <property type="term" value="C:endoplasmic reticulum membrane"/>
    <property type="evidence" value="ECO:0007669"/>
    <property type="project" value="UniProtKB-SubCell"/>
</dbReference>
<evidence type="ECO:0000256" key="6">
    <source>
        <dbReference type="ARBA" id="ARBA00022824"/>
    </source>
</evidence>
<comment type="pathway">
    <text evidence="4">Lipid metabolism.</text>
</comment>
<sequence length="362" mass="40470">MVRTDITRYAPRRWGQPKINTNAAVGTGVGWIGAWAVICDQTETMVAAQMKRSVGAVSCRRCGGPWKFELLNVSSKGTKKWKRVEVNPKDHVHVPVFPSGMSTDYYDEVFNEYLSKLTMEQFPENRPLWEIHIVKYPTRNAAENLIFKLHHSLGDGYSLMGALLSCLQRLDNPSMPLTFPSRQPNSRPSRNSHDFFKPMSQFFSGLINTAYDFGLNLLKSSLIKDDKSPIRSGEDGVEFRPIVLTTTTFSMDHLKQIKDRLKVAVSRFIHGSLHNSSLAISNMMGPVEPMALANRPIKGLYFAVAGAPQSLSVTMVSYVGKLRICMGVEKGFIDPEKFKSCIENAFEAISKAALESPTETKL</sequence>
<reference evidence="13" key="1">
    <citation type="submission" date="2023-05" db="EMBL/GenBank/DDBJ databases">
        <authorList>
            <person name="Huff M."/>
        </authorList>
    </citation>
    <scope>NUCLEOTIDE SEQUENCE</scope>
</reference>
<gene>
    <name evidence="13" type="ORF">FPE_LOCUS35059</name>
</gene>
<evidence type="ECO:0000256" key="3">
    <source>
        <dbReference type="ARBA" id="ARBA00004771"/>
    </source>
</evidence>
<evidence type="ECO:0000256" key="5">
    <source>
        <dbReference type="ARBA" id="ARBA00022679"/>
    </source>
</evidence>
<comment type="similarity">
    <text evidence="8">In the N-terminal section; belongs to the long-chain O-acyltransferase family.</text>
</comment>
<dbReference type="Proteomes" id="UP000834106">
    <property type="component" value="Chromosome 23"/>
</dbReference>
<evidence type="ECO:0000259" key="11">
    <source>
        <dbReference type="Pfam" id="PF03007"/>
    </source>
</evidence>